<dbReference type="PANTHER" id="PTHR42951">
    <property type="entry name" value="METALLO-BETA-LACTAMASE DOMAIN-CONTAINING"/>
    <property type="match status" value="1"/>
</dbReference>
<reference evidence="2" key="1">
    <citation type="submission" date="2024-06" db="EMBL/GenBank/DDBJ databases">
        <title>Lacrimispora cavernae sp. nov., a novel anaerobe isolated from bat guano pile inside a cave.</title>
        <authorList>
            <person name="Miller S.L."/>
            <person name="Lu N."/>
            <person name="King J."/>
            <person name="Sankaranarayanan K."/>
            <person name="Lawson P.A."/>
        </authorList>
    </citation>
    <scope>NUCLEOTIDE SEQUENCE</scope>
    <source>
        <strain evidence="2">BS-2</strain>
    </source>
</reference>
<protein>
    <submittedName>
        <fullName evidence="2">MBL fold metallo-hydrolase</fullName>
    </submittedName>
</protein>
<dbReference type="InterPro" id="IPR050855">
    <property type="entry name" value="NDM-1-like"/>
</dbReference>
<organism evidence="2">
    <name type="scientific">Lacrimispora sp. BS-2</name>
    <dbReference type="NCBI Taxonomy" id="3151850"/>
    <lineage>
        <taxon>Bacteria</taxon>
        <taxon>Bacillati</taxon>
        <taxon>Bacillota</taxon>
        <taxon>Clostridia</taxon>
        <taxon>Lachnospirales</taxon>
        <taxon>Lachnospiraceae</taxon>
        <taxon>Lacrimispora</taxon>
    </lineage>
</organism>
<dbReference type="Gene3D" id="3.60.15.10">
    <property type="entry name" value="Ribonuclease Z/Hydroxyacylglutathione hydrolase-like"/>
    <property type="match status" value="1"/>
</dbReference>
<dbReference type="SMART" id="SM00849">
    <property type="entry name" value="Lactamase_B"/>
    <property type="match status" value="1"/>
</dbReference>
<dbReference type="InterPro" id="IPR001279">
    <property type="entry name" value="Metallo-B-lactamas"/>
</dbReference>
<dbReference type="RefSeq" id="WP_349947567.1">
    <property type="nucleotide sequence ID" value="NZ_CP157940.1"/>
</dbReference>
<name>A0AAU7PR55_9FIRM</name>
<dbReference type="EMBL" id="CP157940">
    <property type="protein sequence ID" value="XBS54879.1"/>
    <property type="molecule type" value="Genomic_DNA"/>
</dbReference>
<accession>A0AAU7PR55</accession>
<dbReference type="SUPFAM" id="SSF56281">
    <property type="entry name" value="Metallo-hydrolase/oxidoreductase"/>
    <property type="match status" value="1"/>
</dbReference>
<dbReference type="InterPro" id="IPR036866">
    <property type="entry name" value="RibonucZ/Hydroxyglut_hydro"/>
</dbReference>
<dbReference type="Pfam" id="PF00753">
    <property type="entry name" value="Lactamase_B"/>
    <property type="match status" value="1"/>
</dbReference>
<dbReference type="PANTHER" id="PTHR42951:SF4">
    <property type="entry name" value="ACYL-COENZYME A THIOESTERASE MBLAC2"/>
    <property type="match status" value="1"/>
</dbReference>
<feature type="domain" description="Metallo-beta-lactamase" evidence="1">
    <location>
        <begin position="21"/>
        <end position="219"/>
    </location>
</feature>
<proteinExistence type="predicted"/>
<gene>
    <name evidence="2" type="ORF">ABFV83_03540</name>
</gene>
<evidence type="ECO:0000313" key="2">
    <source>
        <dbReference type="EMBL" id="XBS54879.1"/>
    </source>
</evidence>
<sequence length="242" mass="27991">MEFRQLTNRVFYSIFDKEADRPVLGYINGQKYSFMIDAGNSQKHVELFYEALCKEGLKKPGITAVTHWHWDHTFGMHAVEGITIAHKNTNVKLEEMAKWGWTDTEMKKRLEEKVEIEFADTCIRKEYPQLSDIRVVTSDFSFGESMEIDLGDVTAELHYVESPHSEDCVCILIPQERVLFIGDAVGVDYYNNCCLDKEKLRSLITSMEGFDFDICVMGHAEPMSKQNILNIMHSLMDRQENQ</sequence>
<evidence type="ECO:0000259" key="1">
    <source>
        <dbReference type="SMART" id="SM00849"/>
    </source>
</evidence>
<dbReference type="AlphaFoldDB" id="A0AAU7PR55"/>